<evidence type="ECO:0000256" key="1">
    <source>
        <dbReference type="SAM" id="MobiDB-lite"/>
    </source>
</evidence>
<keyword evidence="4" id="KW-1185">Reference proteome</keyword>
<dbReference type="OrthoDB" id="4502894at2759"/>
<feature type="transmembrane region" description="Helical" evidence="2">
    <location>
        <begin position="38"/>
        <end position="59"/>
    </location>
</feature>
<feature type="compositionally biased region" description="Polar residues" evidence="1">
    <location>
        <begin position="73"/>
        <end position="83"/>
    </location>
</feature>
<gene>
    <name evidence="3" type="ORF">EMPG_17326</name>
</gene>
<protein>
    <submittedName>
        <fullName evidence="3">Uncharacterized protein</fullName>
    </submittedName>
</protein>
<reference evidence="4" key="1">
    <citation type="journal article" date="2015" name="PLoS Genet.">
        <title>The dynamic genome and transcriptome of the human fungal pathogen Blastomyces and close relative Emmonsia.</title>
        <authorList>
            <person name="Munoz J.F."/>
            <person name="Gauthier G.M."/>
            <person name="Desjardins C.A."/>
            <person name="Gallo J.E."/>
            <person name="Holder J."/>
            <person name="Sullivan T.D."/>
            <person name="Marty A.J."/>
            <person name="Carmen J.C."/>
            <person name="Chen Z."/>
            <person name="Ding L."/>
            <person name="Gujja S."/>
            <person name="Magrini V."/>
            <person name="Misas E."/>
            <person name="Mitreva M."/>
            <person name="Priest M."/>
            <person name="Saif S."/>
            <person name="Whiston E.A."/>
            <person name="Young S."/>
            <person name="Zeng Q."/>
            <person name="Goldman W.E."/>
            <person name="Mardis E.R."/>
            <person name="Taylor J.W."/>
            <person name="McEwen J.G."/>
            <person name="Clay O.K."/>
            <person name="Klein B.S."/>
            <person name="Cuomo C.A."/>
        </authorList>
    </citation>
    <scope>NUCLEOTIDE SEQUENCE [LARGE SCALE GENOMIC DNA]</scope>
    <source>
        <strain evidence="4">UAMH 139</strain>
    </source>
</reference>
<keyword evidence="2" id="KW-0812">Transmembrane</keyword>
<dbReference type="AlphaFoldDB" id="A0A0H1B704"/>
<feature type="region of interest" description="Disordered" evidence="1">
    <location>
        <begin position="73"/>
        <end position="114"/>
    </location>
</feature>
<evidence type="ECO:0000256" key="2">
    <source>
        <dbReference type="SAM" id="Phobius"/>
    </source>
</evidence>
<feature type="compositionally biased region" description="Polar residues" evidence="1">
    <location>
        <begin position="91"/>
        <end position="101"/>
    </location>
</feature>
<dbReference type="Proteomes" id="UP000053573">
    <property type="component" value="Unassembled WGS sequence"/>
</dbReference>
<accession>A0A0H1B704</accession>
<evidence type="ECO:0000313" key="4">
    <source>
        <dbReference type="Proteomes" id="UP000053573"/>
    </source>
</evidence>
<comment type="caution">
    <text evidence="3">The sequence shown here is derived from an EMBL/GenBank/DDBJ whole genome shotgun (WGS) entry which is preliminary data.</text>
</comment>
<name>A0A0H1B704_9EURO</name>
<proteinExistence type="predicted"/>
<feature type="region of interest" description="Disordered" evidence="1">
    <location>
        <begin position="173"/>
        <end position="198"/>
    </location>
</feature>
<evidence type="ECO:0000313" key="3">
    <source>
        <dbReference type="EMBL" id="KLJ07180.1"/>
    </source>
</evidence>
<dbReference type="EMBL" id="LDEV01002887">
    <property type="protein sequence ID" value="KLJ07180.1"/>
    <property type="molecule type" value="Genomic_DNA"/>
</dbReference>
<feature type="transmembrane region" description="Helical" evidence="2">
    <location>
        <begin position="12"/>
        <end position="32"/>
    </location>
</feature>
<keyword evidence="2" id="KW-1133">Transmembrane helix</keyword>
<keyword evidence="2" id="KW-0472">Membrane</keyword>
<organism evidence="3 4">
    <name type="scientific">Blastomyces silverae</name>
    <dbReference type="NCBI Taxonomy" id="2060906"/>
    <lineage>
        <taxon>Eukaryota</taxon>
        <taxon>Fungi</taxon>
        <taxon>Dikarya</taxon>
        <taxon>Ascomycota</taxon>
        <taxon>Pezizomycotina</taxon>
        <taxon>Eurotiomycetes</taxon>
        <taxon>Eurotiomycetidae</taxon>
        <taxon>Onygenales</taxon>
        <taxon>Ajellomycetaceae</taxon>
        <taxon>Blastomyces</taxon>
    </lineage>
</organism>
<sequence>MSWATVLTTTAFYAVYPVTITANILLTVLQSLAIPCPLYIFLSVAGALGVSAGISLHFLSGYMHQLLNVSPGSDDNEFPNSKNKIAGGGSSNNSYLPSPSQKIRRGNGKGNEARTGMRSLWRLPGFKTERVGKGVAKWENEDEDENEIENRSGSEWIYKGERDKENLLVTMILEEDEEEDDDGEGNMDDDDDDNDERI</sequence>